<dbReference type="InterPro" id="IPR003891">
    <property type="entry name" value="Initiation_fac_eIF4g_MI"/>
</dbReference>
<evidence type="ECO:0000313" key="11">
    <source>
        <dbReference type="Proteomes" id="UP000053424"/>
    </source>
</evidence>
<keyword evidence="5" id="KW-0508">mRNA splicing</keyword>
<evidence type="ECO:0000313" key="10">
    <source>
        <dbReference type="EMBL" id="KIM49644.1"/>
    </source>
</evidence>
<dbReference type="Pfam" id="PF02854">
    <property type="entry name" value="MIF4G"/>
    <property type="match status" value="1"/>
</dbReference>
<comment type="subcellular location">
    <subcellularLocation>
        <location evidence="2">Nucleus</location>
    </subcellularLocation>
</comment>
<evidence type="ECO:0000259" key="9">
    <source>
        <dbReference type="PROSITE" id="PS51366"/>
    </source>
</evidence>
<gene>
    <name evidence="10" type="ORF">M413DRAFT_60417</name>
</gene>
<dbReference type="InterPro" id="IPR050781">
    <property type="entry name" value="CWC22_splicing_factor"/>
</dbReference>
<accession>A0A0C3CZS2</accession>
<dbReference type="EMBL" id="KN831768">
    <property type="protein sequence ID" value="KIM49644.1"/>
    <property type="molecule type" value="Genomic_DNA"/>
</dbReference>
<dbReference type="STRING" id="686832.A0A0C3CZS2"/>
<keyword evidence="6" id="KW-0539">Nucleus</keyword>
<organism evidence="10 11">
    <name type="scientific">Hebeloma cylindrosporum</name>
    <dbReference type="NCBI Taxonomy" id="76867"/>
    <lineage>
        <taxon>Eukaryota</taxon>
        <taxon>Fungi</taxon>
        <taxon>Dikarya</taxon>
        <taxon>Basidiomycota</taxon>
        <taxon>Agaricomycotina</taxon>
        <taxon>Agaricomycetes</taxon>
        <taxon>Agaricomycetidae</taxon>
        <taxon>Agaricales</taxon>
        <taxon>Agaricineae</taxon>
        <taxon>Hymenogastraceae</taxon>
        <taxon>Hebeloma</taxon>
    </lineage>
</organism>
<dbReference type="SUPFAM" id="SSF48371">
    <property type="entry name" value="ARM repeat"/>
    <property type="match status" value="1"/>
</dbReference>
<dbReference type="PROSITE" id="PS51366">
    <property type="entry name" value="MI"/>
    <property type="match status" value="1"/>
</dbReference>
<reference evidence="10 11" key="1">
    <citation type="submission" date="2014-04" db="EMBL/GenBank/DDBJ databases">
        <authorList>
            <consortium name="DOE Joint Genome Institute"/>
            <person name="Kuo A."/>
            <person name="Gay G."/>
            <person name="Dore J."/>
            <person name="Kohler A."/>
            <person name="Nagy L.G."/>
            <person name="Floudas D."/>
            <person name="Copeland A."/>
            <person name="Barry K.W."/>
            <person name="Cichocki N."/>
            <person name="Veneault-Fourrey C."/>
            <person name="LaButti K."/>
            <person name="Lindquist E.A."/>
            <person name="Lipzen A."/>
            <person name="Lundell T."/>
            <person name="Morin E."/>
            <person name="Murat C."/>
            <person name="Sun H."/>
            <person name="Tunlid A."/>
            <person name="Henrissat B."/>
            <person name="Grigoriev I.V."/>
            <person name="Hibbett D.S."/>
            <person name="Martin F."/>
            <person name="Nordberg H.P."/>
            <person name="Cantor M.N."/>
            <person name="Hua S.X."/>
        </authorList>
    </citation>
    <scope>NUCLEOTIDE SEQUENCE [LARGE SCALE GENOMIC DNA]</scope>
    <source>
        <strain evidence="11">h7</strain>
    </source>
</reference>
<keyword evidence="8" id="KW-0812">Transmembrane</keyword>
<dbReference type="Pfam" id="PF02847">
    <property type="entry name" value="MA3"/>
    <property type="match status" value="1"/>
</dbReference>
<name>A0A0C3CZS2_HEBCY</name>
<evidence type="ECO:0000256" key="2">
    <source>
        <dbReference type="ARBA" id="ARBA00004123"/>
    </source>
</evidence>
<feature type="domain" description="MI" evidence="9">
    <location>
        <begin position="355"/>
        <end position="471"/>
    </location>
</feature>
<evidence type="ECO:0000256" key="3">
    <source>
        <dbReference type="ARBA" id="ARBA00006856"/>
    </source>
</evidence>
<evidence type="ECO:0000256" key="4">
    <source>
        <dbReference type="ARBA" id="ARBA00022664"/>
    </source>
</evidence>
<keyword evidence="8" id="KW-1133">Transmembrane helix</keyword>
<evidence type="ECO:0000256" key="7">
    <source>
        <dbReference type="SAM" id="MobiDB-lite"/>
    </source>
</evidence>
<evidence type="ECO:0000256" key="1">
    <source>
        <dbReference type="ARBA" id="ARBA00003777"/>
    </source>
</evidence>
<feature type="compositionally biased region" description="Acidic residues" evidence="7">
    <location>
        <begin position="315"/>
        <end position="338"/>
    </location>
</feature>
<protein>
    <recommendedName>
        <fullName evidence="9">MI domain-containing protein</fullName>
    </recommendedName>
</protein>
<dbReference type="GO" id="GO:0071013">
    <property type="term" value="C:catalytic step 2 spliceosome"/>
    <property type="evidence" value="ECO:0007669"/>
    <property type="project" value="TreeGrafter"/>
</dbReference>
<dbReference type="SMART" id="SM00544">
    <property type="entry name" value="MA3"/>
    <property type="match status" value="1"/>
</dbReference>
<dbReference type="GO" id="GO:0000398">
    <property type="term" value="P:mRNA splicing, via spliceosome"/>
    <property type="evidence" value="ECO:0007669"/>
    <property type="project" value="TreeGrafter"/>
</dbReference>
<feature type="region of interest" description="Disordered" evidence="7">
    <location>
        <begin position="314"/>
        <end position="346"/>
    </location>
</feature>
<dbReference type="AlphaFoldDB" id="A0A0C3CZS2"/>
<dbReference type="PANTHER" id="PTHR18034">
    <property type="entry name" value="CELL CYCLE CONTROL PROTEIN CWF22-RELATED"/>
    <property type="match status" value="1"/>
</dbReference>
<proteinExistence type="inferred from homology"/>
<keyword evidence="8" id="KW-0472">Membrane</keyword>
<comment type="function">
    <text evidence="1">Involved in pre-mRNA splicing.</text>
</comment>
<dbReference type="Gene3D" id="1.25.40.180">
    <property type="match status" value="1"/>
</dbReference>
<dbReference type="InterPro" id="IPR003890">
    <property type="entry name" value="MIF4G-like_typ-3"/>
</dbReference>
<dbReference type="FunFam" id="1.25.40.180:FF:000004">
    <property type="entry name" value="pre-mRNA-splicing factor CWC22 homolog"/>
    <property type="match status" value="1"/>
</dbReference>
<dbReference type="Proteomes" id="UP000053424">
    <property type="component" value="Unassembled WGS sequence"/>
</dbReference>
<sequence length="580" mass="66668">MELEVAEKANAAAAAEKVKEKESAQRAEFAKLLNTRSGGMYIPPARLRAMQEAASSDKSSAEYQRLSWDALRKSITGIVNRVNIANIKKIVPELFAENLIRGRGLFARSVMKAQASSLPFTPVFAALVSIINTKLPQVGELVLTRLISQFRRSFKRNDKIVCHSTTTFLAHLVNQSVAHEIIALQILVLLLERPTDDSIEIAVGFTREVGAFIAENSPKANATVFERFRAVLNEGRISQRVQYMIEVLMQVRKDKYKDNPILPEGLDLVEEDEQITHQIQLEEELQVQEGLNIFKFDPAYLENEEKYKEIKAEILGEDSDEESGSGSEEDSDEDEDEVAETKEGIEDRTETNLVNLRRIIYLTIMNALNYEEAVHKLLKIQLSEGQEIELVNMIIECCSQERSYSNFYGLIGERFSKLNRVWTDSFEQAFNNYYTTIHRYETNRLRNIARFFGHLFATDSVSWVVFECVKVNEDDTTSSSRIFIKIMMQEMMESMGLKTLAERFKDPEVKRACEGMFPMDVPKNTRFSINYFTSIGMGVLTEDMREYLKVRHYFSFSLFYFIFHFSTMAESPLFFRMPRS</sequence>
<comment type="similarity">
    <text evidence="3">Belongs to the CWC22 family.</text>
</comment>
<evidence type="ECO:0000256" key="5">
    <source>
        <dbReference type="ARBA" id="ARBA00023187"/>
    </source>
</evidence>
<dbReference type="InterPro" id="IPR016024">
    <property type="entry name" value="ARM-type_fold"/>
</dbReference>
<dbReference type="GO" id="GO:0003723">
    <property type="term" value="F:RNA binding"/>
    <property type="evidence" value="ECO:0007669"/>
    <property type="project" value="InterPro"/>
</dbReference>
<dbReference type="PANTHER" id="PTHR18034:SF3">
    <property type="entry name" value="PRE-MRNA-SPLICING FACTOR CWC22 HOMOLOG"/>
    <property type="match status" value="1"/>
</dbReference>
<keyword evidence="4" id="KW-0507">mRNA processing</keyword>
<dbReference type="SMART" id="SM00543">
    <property type="entry name" value="MIF4G"/>
    <property type="match status" value="1"/>
</dbReference>
<dbReference type="OrthoDB" id="1924287at2759"/>
<dbReference type="HOGENOM" id="CLU_006308_3_3_1"/>
<reference evidence="11" key="2">
    <citation type="submission" date="2015-01" db="EMBL/GenBank/DDBJ databases">
        <title>Evolutionary Origins and Diversification of the Mycorrhizal Mutualists.</title>
        <authorList>
            <consortium name="DOE Joint Genome Institute"/>
            <consortium name="Mycorrhizal Genomics Consortium"/>
            <person name="Kohler A."/>
            <person name="Kuo A."/>
            <person name="Nagy L.G."/>
            <person name="Floudas D."/>
            <person name="Copeland A."/>
            <person name="Barry K.W."/>
            <person name="Cichocki N."/>
            <person name="Veneault-Fourrey C."/>
            <person name="LaButti K."/>
            <person name="Lindquist E.A."/>
            <person name="Lipzen A."/>
            <person name="Lundell T."/>
            <person name="Morin E."/>
            <person name="Murat C."/>
            <person name="Riley R."/>
            <person name="Ohm R."/>
            <person name="Sun H."/>
            <person name="Tunlid A."/>
            <person name="Henrissat B."/>
            <person name="Grigoriev I.V."/>
            <person name="Hibbett D.S."/>
            <person name="Martin F."/>
        </authorList>
    </citation>
    <scope>NUCLEOTIDE SEQUENCE [LARGE SCALE GENOMIC DNA]</scope>
    <source>
        <strain evidence="11">h7</strain>
    </source>
</reference>
<evidence type="ECO:0000256" key="8">
    <source>
        <dbReference type="SAM" id="Phobius"/>
    </source>
</evidence>
<evidence type="ECO:0000256" key="6">
    <source>
        <dbReference type="ARBA" id="ARBA00023242"/>
    </source>
</evidence>
<keyword evidence="11" id="KW-1185">Reference proteome</keyword>
<feature type="transmembrane region" description="Helical" evidence="8">
    <location>
        <begin position="553"/>
        <end position="575"/>
    </location>
</feature>